<accession>A0A2R6S3T3</accession>
<name>A0A2R6S3T3_9APHY</name>
<gene>
    <name evidence="1" type="ORF">PHLCEN_2v1214</name>
</gene>
<organism evidence="1 2">
    <name type="scientific">Hermanssonia centrifuga</name>
    <dbReference type="NCBI Taxonomy" id="98765"/>
    <lineage>
        <taxon>Eukaryota</taxon>
        <taxon>Fungi</taxon>
        <taxon>Dikarya</taxon>
        <taxon>Basidiomycota</taxon>
        <taxon>Agaricomycotina</taxon>
        <taxon>Agaricomycetes</taxon>
        <taxon>Polyporales</taxon>
        <taxon>Meruliaceae</taxon>
        <taxon>Hermanssonia</taxon>
    </lineage>
</organism>
<evidence type="ECO:0000313" key="2">
    <source>
        <dbReference type="Proteomes" id="UP000186601"/>
    </source>
</evidence>
<protein>
    <submittedName>
        <fullName evidence="1">Uncharacterized protein</fullName>
    </submittedName>
</protein>
<sequence length="65" mass="7610">MSASESEEDLTEGEYPMPYLKQLRQLCEEGASERKPRLQDRHIKCEKNHVLKWLTLDMPGDFMLG</sequence>
<keyword evidence="2" id="KW-1185">Reference proteome</keyword>
<reference evidence="1 2" key="1">
    <citation type="submission" date="2018-02" db="EMBL/GenBank/DDBJ databases">
        <title>Genome sequence of the basidiomycete white-rot fungus Phlebia centrifuga.</title>
        <authorList>
            <person name="Granchi Z."/>
            <person name="Peng M."/>
            <person name="de Vries R.P."/>
            <person name="Hilden K."/>
            <person name="Makela M.R."/>
            <person name="Grigoriev I."/>
            <person name="Riley R."/>
        </authorList>
    </citation>
    <scope>NUCLEOTIDE SEQUENCE [LARGE SCALE GENOMIC DNA]</scope>
    <source>
        <strain evidence="1 2">FBCC195</strain>
    </source>
</reference>
<proteinExistence type="predicted"/>
<comment type="caution">
    <text evidence="1">The sequence shown here is derived from an EMBL/GenBank/DDBJ whole genome shotgun (WGS) entry which is preliminary data.</text>
</comment>
<evidence type="ECO:0000313" key="1">
    <source>
        <dbReference type="EMBL" id="PSS36938.1"/>
    </source>
</evidence>
<dbReference type="Proteomes" id="UP000186601">
    <property type="component" value="Unassembled WGS sequence"/>
</dbReference>
<dbReference type="EMBL" id="MLYV02000090">
    <property type="protein sequence ID" value="PSS36938.1"/>
    <property type="molecule type" value="Genomic_DNA"/>
</dbReference>
<dbReference type="AlphaFoldDB" id="A0A2R6S3T3"/>